<evidence type="ECO:0000313" key="3">
    <source>
        <dbReference type="Proteomes" id="UP000002931"/>
    </source>
</evidence>
<dbReference type="OrthoDB" id="9797172at2"/>
<proteinExistence type="predicted"/>
<dbReference type="Gene3D" id="1.10.260.40">
    <property type="entry name" value="lambda repressor-like DNA-binding domains"/>
    <property type="match status" value="1"/>
</dbReference>
<accession>A3VBD1</accession>
<reference evidence="2 3" key="1">
    <citation type="journal article" date="2010" name="J. Bacteriol.">
        <title>Genome sequences of Pelagibaca bermudensis HTCC2601T and Maritimibacter alkaliphilus HTCC2654T, the type strains of two marine Roseobacter genera.</title>
        <authorList>
            <person name="Thrash J.C."/>
            <person name="Cho J.C."/>
            <person name="Ferriera S."/>
            <person name="Johnson J."/>
            <person name="Vergin K.L."/>
            <person name="Giovannoni S.J."/>
        </authorList>
    </citation>
    <scope>NUCLEOTIDE SEQUENCE [LARGE SCALE GENOMIC DNA]</scope>
    <source>
        <strain evidence="2 3">HTCC2654</strain>
    </source>
</reference>
<organism evidence="2 3">
    <name type="scientific">Maritimibacter alkaliphilus HTCC2654</name>
    <dbReference type="NCBI Taxonomy" id="314271"/>
    <lineage>
        <taxon>Bacteria</taxon>
        <taxon>Pseudomonadati</taxon>
        <taxon>Pseudomonadota</taxon>
        <taxon>Alphaproteobacteria</taxon>
        <taxon>Rhodobacterales</taxon>
        <taxon>Roseobacteraceae</taxon>
        <taxon>Maritimibacter</taxon>
    </lineage>
</organism>
<dbReference type="PROSITE" id="PS50943">
    <property type="entry name" value="HTH_CROC1"/>
    <property type="match status" value="1"/>
</dbReference>
<dbReference type="STRING" id="314271.RB2654_16381"/>
<dbReference type="InterPro" id="IPR001387">
    <property type="entry name" value="Cro/C1-type_HTH"/>
</dbReference>
<comment type="caution">
    <text evidence="2">The sequence shown here is derived from an EMBL/GenBank/DDBJ whole genome shotgun (WGS) entry which is preliminary data.</text>
</comment>
<dbReference type="InterPro" id="IPR010982">
    <property type="entry name" value="Lambda_DNA-bd_dom_sf"/>
</dbReference>
<protein>
    <submittedName>
        <fullName evidence="2">DNA-binding protein, putative</fullName>
    </submittedName>
</protein>
<dbReference type="HOGENOM" id="CLU_066192_26_0_5"/>
<evidence type="ECO:0000259" key="1">
    <source>
        <dbReference type="PROSITE" id="PS50943"/>
    </source>
</evidence>
<dbReference type="SMART" id="SM00530">
    <property type="entry name" value="HTH_XRE"/>
    <property type="match status" value="1"/>
</dbReference>
<keyword evidence="2" id="KW-0238">DNA-binding</keyword>
<dbReference type="EMBL" id="AAMT01000002">
    <property type="protein sequence ID" value="EAQ14264.1"/>
    <property type="molecule type" value="Genomic_DNA"/>
</dbReference>
<sequence length="120" mass="13575">MKHPIDVFIGRRIREERVAAGLTQKELSILIGVKFQQLQKYETAANRVSGSRLWMISKALAVPMSSFLPDGVELPISEKDAEPSDARLMRDILMLEPKLKLELIRFVRAISRGTDNSPKD</sequence>
<dbReference type="GO" id="GO:0003677">
    <property type="term" value="F:DNA binding"/>
    <property type="evidence" value="ECO:0007669"/>
    <property type="project" value="UniProtKB-KW"/>
</dbReference>
<feature type="domain" description="HTH cro/C1-type" evidence="1">
    <location>
        <begin position="13"/>
        <end position="67"/>
    </location>
</feature>
<dbReference type="RefSeq" id="WP_008333564.1">
    <property type="nucleotide sequence ID" value="NZ_CH902578.1"/>
</dbReference>
<dbReference type="Pfam" id="PF01381">
    <property type="entry name" value="HTH_3"/>
    <property type="match status" value="1"/>
</dbReference>
<dbReference type="eggNOG" id="COG1396">
    <property type="taxonomic scope" value="Bacteria"/>
</dbReference>
<dbReference type="SUPFAM" id="SSF47413">
    <property type="entry name" value="lambda repressor-like DNA-binding domains"/>
    <property type="match status" value="1"/>
</dbReference>
<dbReference type="Proteomes" id="UP000002931">
    <property type="component" value="Unassembled WGS sequence"/>
</dbReference>
<name>A3VBD1_9RHOB</name>
<dbReference type="CDD" id="cd00093">
    <property type="entry name" value="HTH_XRE"/>
    <property type="match status" value="1"/>
</dbReference>
<dbReference type="AlphaFoldDB" id="A3VBD1"/>
<keyword evidence="3" id="KW-1185">Reference proteome</keyword>
<evidence type="ECO:0000313" key="2">
    <source>
        <dbReference type="EMBL" id="EAQ14264.1"/>
    </source>
</evidence>
<gene>
    <name evidence="2" type="ORF">RB2654_16381</name>
</gene>